<dbReference type="PANTHER" id="PTHR12303:SF6">
    <property type="entry name" value="CARNOSINE N-METHYLTRANSFERASE"/>
    <property type="match status" value="1"/>
</dbReference>
<accession>A0A517L362</accession>
<evidence type="ECO:0000313" key="7">
    <source>
        <dbReference type="EMBL" id="QDS70052.1"/>
    </source>
</evidence>
<keyword evidence="8" id="KW-1185">Reference proteome</keyword>
<comment type="similarity">
    <text evidence="1">Belongs to the carnosine N-methyltransferase family.</text>
</comment>
<dbReference type="EC" id="2.1.1.22" evidence="2"/>
<keyword evidence="5" id="KW-0949">S-adenosyl-L-methionine</keyword>
<sequence>MSIDFEKVCRAIQAFRHYADDAEASFIAPRKAMYDNLPYEDKKLVGDLWTKKENDLRDSIRSNAELATAIAEYSQDFFINQGYADEMQRMDEMIEFASSNCQPSNEEKAIARSAIRQIWRDWSFEATRERNACFAPILEDVIQRFNRQDRSQIKILIPGSGLNRLGFNLSRAGYDVEANEVSYIHLLATNFILSRTNNGNGTVQRPGFLGNVQTAGAKSIFDICPWNLSFSNNLKTSNQFTKYTVPELMPASQTYLGTPPTLDVTAPTLAFSAPQLSLNGNNFMTDYSETSSAGQYDVVVTCFFIDTAPNFLSYIRTIKHVLKPNGVWINVGPLLWNCFENGPGGRREGDVTIDEDTQARQQPPPPPQPQSQTEERAMDQDPSAQWDQKLEFSHEEVIHLLKATGFCVHQDRDVGTAGYCFDERGLMNTEYKLRFWVAVKEELDAVPAAVPAAVPRGGPVGLGSS</sequence>
<dbReference type="Proteomes" id="UP000316270">
    <property type="component" value="Chromosome 4"/>
</dbReference>
<dbReference type="STRING" id="50376.A0A517L362"/>
<keyword evidence="3" id="KW-0489">Methyltransferase</keyword>
<evidence type="ECO:0000256" key="3">
    <source>
        <dbReference type="ARBA" id="ARBA00022603"/>
    </source>
</evidence>
<dbReference type="Pfam" id="PF07942">
    <property type="entry name" value="CARME"/>
    <property type="match status" value="1"/>
</dbReference>
<reference evidence="7 8" key="1">
    <citation type="submission" date="2019-07" db="EMBL/GenBank/DDBJ databases">
        <title>Finished genome of Venturia effusa.</title>
        <authorList>
            <person name="Young C.A."/>
            <person name="Cox M.P."/>
            <person name="Ganley A.R.D."/>
            <person name="David W.J."/>
        </authorList>
    </citation>
    <scope>NUCLEOTIDE SEQUENCE [LARGE SCALE GENOMIC DNA]</scope>
    <source>
        <strain evidence="8">albino</strain>
    </source>
</reference>
<evidence type="ECO:0000256" key="5">
    <source>
        <dbReference type="ARBA" id="ARBA00022691"/>
    </source>
</evidence>
<feature type="region of interest" description="Disordered" evidence="6">
    <location>
        <begin position="356"/>
        <end position="385"/>
    </location>
</feature>
<evidence type="ECO:0000256" key="2">
    <source>
        <dbReference type="ARBA" id="ARBA00012003"/>
    </source>
</evidence>
<name>A0A517L362_9PEZI</name>
<dbReference type="InterPro" id="IPR012901">
    <property type="entry name" value="CARME"/>
</dbReference>
<evidence type="ECO:0000313" key="8">
    <source>
        <dbReference type="Proteomes" id="UP000316270"/>
    </source>
</evidence>
<evidence type="ECO:0000256" key="1">
    <source>
        <dbReference type="ARBA" id="ARBA00010086"/>
    </source>
</evidence>
<dbReference type="PANTHER" id="PTHR12303">
    <property type="entry name" value="CARNOSINE N-METHYLTRANSFERASE"/>
    <property type="match status" value="1"/>
</dbReference>
<dbReference type="OrthoDB" id="978at2759"/>
<evidence type="ECO:0000256" key="4">
    <source>
        <dbReference type="ARBA" id="ARBA00022679"/>
    </source>
</evidence>
<gene>
    <name evidence="7" type="ORF">FKW77_004179</name>
</gene>
<dbReference type="SUPFAM" id="SSF53335">
    <property type="entry name" value="S-adenosyl-L-methionine-dependent methyltransferases"/>
    <property type="match status" value="1"/>
</dbReference>
<dbReference type="Gene3D" id="3.40.50.150">
    <property type="entry name" value="Vaccinia Virus protein VP39"/>
    <property type="match status" value="1"/>
</dbReference>
<dbReference type="SMART" id="SM01296">
    <property type="entry name" value="N2227"/>
    <property type="match status" value="1"/>
</dbReference>
<dbReference type="GO" id="GO:0030735">
    <property type="term" value="F:carnosine N-methyltransferase activity"/>
    <property type="evidence" value="ECO:0007669"/>
    <property type="project" value="UniProtKB-EC"/>
</dbReference>
<dbReference type="InterPro" id="IPR029063">
    <property type="entry name" value="SAM-dependent_MTases_sf"/>
</dbReference>
<protein>
    <recommendedName>
        <fullName evidence="2">carnosine N-methyltransferase</fullName>
        <ecNumber evidence="2">2.1.1.22</ecNumber>
    </recommendedName>
</protein>
<dbReference type="EMBL" id="CP042188">
    <property type="protein sequence ID" value="QDS70052.1"/>
    <property type="molecule type" value="Genomic_DNA"/>
</dbReference>
<proteinExistence type="inferred from homology"/>
<organism evidence="7 8">
    <name type="scientific">Venturia effusa</name>
    <dbReference type="NCBI Taxonomy" id="50376"/>
    <lineage>
        <taxon>Eukaryota</taxon>
        <taxon>Fungi</taxon>
        <taxon>Dikarya</taxon>
        <taxon>Ascomycota</taxon>
        <taxon>Pezizomycotina</taxon>
        <taxon>Dothideomycetes</taxon>
        <taxon>Pleosporomycetidae</taxon>
        <taxon>Venturiales</taxon>
        <taxon>Venturiaceae</taxon>
        <taxon>Venturia</taxon>
    </lineage>
</organism>
<evidence type="ECO:0000256" key="6">
    <source>
        <dbReference type="SAM" id="MobiDB-lite"/>
    </source>
</evidence>
<dbReference type="AlphaFoldDB" id="A0A517L362"/>
<keyword evidence="4" id="KW-0808">Transferase</keyword>
<dbReference type="GO" id="GO:0032259">
    <property type="term" value="P:methylation"/>
    <property type="evidence" value="ECO:0007669"/>
    <property type="project" value="UniProtKB-KW"/>
</dbReference>